<name>A0A2A4X4M0_9GAMM</name>
<organism evidence="2 3">
    <name type="scientific">SAR86 cluster bacterium</name>
    <dbReference type="NCBI Taxonomy" id="2030880"/>
    <lineage>
        <taxon>Bacteria</taxon>
        <taxon>Pseudomonadati</taxon>
        <taxon>Pseudomonadota</taxon>
        <taxon>Gammaproteobacteria</taxon>
        <taxon>SAR86 cluster</taxon>
    </lineage>
</organism>
<keyword evidence="1" id="KW-1133">Transmembrane helix</keyword>
<sequence>MKSSWKDWLTIASNLAILMGILLVFWELQQNQTLARLQLTSEGFALRTELTSNLIGESPELVLAKACLKPDELTTEDRIVLAQIFQSRLSAALMYRDIESVSGLGFDIENSFVPVFQTMFNYEYGREFYQRMKDYSNGRSADLFAIGDSVLESGRVSDCALGSAVPGGF</sequence>
<evidence type="ECO:0000313" key="2">
    <source>
        <dbReference type="EMBL" id="PCI77456.1"/>
    </source>
</evidence>
<accession>A0A2A4X4M0</accession>
<dbReference type="AlphaFoldDB" id="A0A2A4X4M0"/>
<gene>
    <name evidence="2" type="ORF">COB20_08080</name>
</gene>
<proteinExistence type="predicted"/>
<comment type="caution">
    <text evidence="2">The sequence shown here is derived from an EMBL/GenBank/DDBJ whole genome shotgun (WGS) entry which is preliminary data.</text>
</comment>
<protein>
    <submittedName>
        <fullName evidence="2">Uncharacterized protein</fullName>
    </submittedName>
</protein>
<keyword evidence="1" id="KW-0472">Membrane</keyword>
<dbReference type="EMBL" id="NVUL01000045">
    <property type="protein sequence ID" value="PCI77456.1"/>
    <property type="molecule type" value="Genomic_DNA"/>
</dbReference>
<feature type="transmembrane region" description="Helical" evidence="1">
    <location>
        <begin position="7"/>
        <end position="26"/>
    </location>
</feature>
<evidence type="ECO:0000313" key="3">
    <source>
        <dbReference type="Proteomes" id="UP000218767"/>
    </source>
</evidence>
<evidence type="ECO:0000256" key="1">
    <source>
        <dbReference type="SAM" id="Phobius"/>
    </source>
</evidence>
<dbReference type="Proteomes" id="UP000218767">
    <property type="component" value="Unassembled WGS sequence"/>
</dbReference>
<keyword evidence="1" id="KW-0812">Transmembrane</keyword>
<reference evidence="3" key="1">
    <citation type="submission" date="2017-08" db="EMBL/GenBank/DDBJ databases">
        <title>A dynamic microbial community with high functional redundancy inhabits the cold, oxic subseafloor aquifer.</title>
        <authorList>
            <person name="Tully B.J."/>
            <person name="Wheat C.G."/>
            <person name="Glazer B.T."/>
            <person name="Huber J.A."/>
        </authorList>
    </citation>
    <scope>NUCLEOTIDE SEQUENCE [LARGE SCALE GENOMIC DNA]</scope>
</reference>